<keyword evidence="6" id="KW-1185">Reference proteome</keyword>
<protein>
    <submittedName>
        <fullName evidence="5">Glycosyltransferase, GT2 family</fullName>
    </submittedName>
</protein>
<gene>
    <name evidence="5" type="ORF">SAMN05192565_103240</name>
</gene>
<dbReference type="Proteomes" id="UP000199229">
    <property type="component" value="Unassembled WGS sequence"/>
</dbReference>
<keyword evidence="2" id="KW-0328">Glycosyltransferase</keyword>
<name>A0A1I2RXN0_9HYPH</name>
<evidence type="ECO:0000259" key="4">
    <source>
        <dbReference type="Pfam" id="PF00535"/>
    </source>
</evidence>
<evidence type="ECO:0000313" key="5">
    <source>
        <dbReference type="EMBL" id="SFG45394.1"/>
    </source>
</evidence>
<dbReference type="Gene3D" id="3.90.550.10">
    <property type="entry name" value="Spore Coat Polysaccharide Biosynthesis Protein SpsA, Chain A"/>
    <property type="match status" value="1"/>
</dbReference>
<feature type="domain" description="Glycosyltransferase 2-like" evidence="4">
    <location>
        <begin position="22"/>
        <end position="183"/>
    </location>
</feature>
<accession>A0A1I2RXN0</accession>
<keyword evidence="3 5" id="KW-0808">Transferase</keyword>
<dbReference type="PANTHER" id="PTHR43179">
    <property type="entry name" value="RHAMNOSYLTRANSFERASE WBBL"/>
    <property type="match status" value="1"/>
</dbReference>
<dbReference type="InterPro" id="IPR029044">
    <property type="entry name" value="Nucleotide-diphossugar_trans"/>
</dbReference>
<dbReference type="AlphaFoldDB" id="A0A1I2RXN0"/>
<evidence type="ECO:0000256" key="3">
    <source>
        <dbReference type="ARBA" id="ARBA00022679"/>
    </source>
</evidence>
<evidence type="ECO:0000256" key="2">
    <source>
        <dbReference type="ARBA" id="ARBA00022676"/>
    </source>
</evidence>
<dbReference type="GO" id="GO:0016757">
    <property type="term" value="F:glycosyltransferase activity"/>
    <property type="evidence" value="ECO:0007669"/>
    <property type="project" value="UniProtKB-KW"/>
</dbReference>
<dbReference type="OrthoDB" id="9771846at2"/>
<dbReference type="SUPFAM" id="SSF53448">
    <property type="entry name" value="Nucleotide-diphospho-sugar transferases"/>
    <property type="match status" value="1"/>
</dbReference>
<dbReference type="InterPro" id="IPR001173">
    <property type="entry name" value="Glyco_trans_2-like"/>
</dbReference>
<comment type="similarity">
    <text evidence="1">Belongs to the glycosyltransferase 2 family.</text>
</comment>
<dbReference type="STRING" id="582675.SAMN05192565_103240"/>
<evidence type="ECO:0000313" key="6">
    <source>
        <dbReference type="Proteomes" id="UP000199229"/>
    </source>
</evidence>
<sequence length="313" mass="35598">MRPTPCLLERDAEAAPDAPLFSVVMITFARDSVAQAAIAHVRAAVGTREDIEMILVDNNPDAIDRSTFLAGFAQARCLKLGRNKGVSARNDGALAARGRFIVFIDDDAFLHPADAAFQRYLRAFRENPRLAIVTARHIDHRTGGTPRDCFPHTDKSRDQTKAFKTFRFQGNGFGIRRSAFEAVGPFPEDYFYGLEEIDYAYRVIDAGYEILYDPSVWVVEQNDSGGRLPRRDVEQMRLTNKMIISYKYLPRAYVPLNFLLFSAYVLVLNRGRINPLLSFRRFLQWRRGARTRRTPIGPRARAYIRACGGVVWK</sequence>
<dbReference type="PANTHER" id="PTHR43179:SF12">
    <property type="entry name" value="GALACTOFURANOSYLTRANSFERASE GLFT2"/>
    <property type="match status" value="1"/>
</dbReference>
<dbReference type="RefSeq" id="WP_091969308.1">
    <property type="nucleotide sequence ID" value="NZ_FOPM01000003.1"/>
</dbReference>
<evidence type="ECO:0000256" key="1">
    <source>
        <dbReference type="ARBA" id="ARBA00006739"/>
    </source>
</evidence>
<dbReference type="Pfam" id="PF00535">
    <property type="entry name" value="Glycos_transf_2"/>
    <property type="match status" value="1"/>
</dbReference>
<organism evidence="5 6">
    <name type="scientific">Methylobacterium gossipiicola</name>
    <dbReference type="NCBI Taxonomy" id="582675"/>
    <lineage>
        <taxon>Bacteria</taxon>
        <taxon>Pseudomonadati</taxon>
        <taxon>Pseudomonadota</taxon>
        <taxon>Alphaproteobacteria</taxon>
        <taxon>Hyphomicrobiales</taxon>
        <taxon>Methylobacteriaceae</taxon>
        <taxon>Methylobacterium</taxon>
    </lineage>
</organism>
<reference evidence="6" key="1">
    <citation type="submission" date="2016-10" db="EMBL/GenBank/DDBJ databases">
        <authorList>
            <person name="Varghese N."/>
            <person name="Submissions S."/>
        </authorList>
    </citation>
    <scope>NUCLEOTIDE SEQUENCE [LARGE SCALE GENOMIC DNA]</scope>
    <source>
        <strain evidence="6">Gh-105</strain>
    </source>
</reference>
<dbReference type="EMBL" id="FOPM01000003">
    <property type="protein sequence ID" value="SFG45394.1"/>
    <property type="molecule type" value="Genomic_DNA"/>
</dbReference>
<proteinExistence type="inferred from homology"/>